<comment type="caution">
    <text evidence="13">The sequence shown here is derived from an EMBL/GenBank/DDBJ whole genome shotgun (WGS) entry which is preliminary data.</text>
</comment>
<evidence type="ECO:0000256" key="2">
    <source>
        <dbReference type="ARBA" id="ARBA00005464"/>
    </source>
</evidence>
<dbReference type="PIRSF" id="PIRSF003095">
    <property type="entry name" value="Trigger_factor"/>
    <property type="match status" value="1"/>
</dbReference>
<dbReference type="InterPro" id="IPR005215">
    <property type="entry name" value="Trig_fac"/>
</dbReference>
<keyword evidence="7 9" id="KW-0413">Isomerase</keyword>
<comment type="function">
    <text evidence="9">Involved in protein export. Acts as a chaperone by maintaining the newly synthesized protein in an open conformation. Functions as a peptidyl-prolyl cis-trans isomerase.</text>
</comment>
<keyword evidence="9" id="KW-0963">Cytoplasm</keyword>
<evidence type="ECO:0000259" key="11">
    <source>
        <dbReference type="Pfam" id="PF05697"/>
    </source>
</evidence>
<evidence type="ECO:0000256" key="3">
    <source>
        <dbReference type="ARBA" id="ARBA00013194"/>
    </source>
</evidence>
<evidence type="ECO:0000256" key="6">
    <source>
        <dbReference type="ARBA" id="ARBA00023186"/>
    </source>
</evidence>
<dbReference type="InterPro" id="IPR008881">
    <property type="entry name" value="Trigger_fac_ribosome-bd_bac"/>
</dbReference>
<keyword evidence="14" id="KW-1185">Reference proteome</keyword>
<feature type="domain" description="Trigger factor C-terminal" evidence="12">
    <location>
        <begin position="271"/>
        <end position="428"/>
    </location>
</feature>
<dbReference type="Gene3D" id="3.10.50.40">
    <property type="match status" value="1"/>
</dbReference>
<keyword evidence="5 9" id="KW-0697">Rotamase</keyword>
<organism evidence="13 14">
    <name type="scientific">Luteolibacter algae</name>
    <dbReference type="NCBI Taxonomy" id="454151"/>
    <lineage>
        <taxon>Bacteria</taxon>
        <taxon>Pseudomonadati</taxon>
        <taxon>Verrucomicrobiota</taxon>
        <taxon>Verrucomicrobiia</taxon>
        <taxon>Verrucomicrobiales</taxon>
        <taxon>Verrucomicrobiaceae</taxon>
        <taxon>Luteolibacter</taxon>
    </lineage>
</organism>
<dbReference type="InterPro" id="IPR008880">
    <property type="entry name" value="Trigger_fac_C"/>
</dbReference>
<dbReference type="Pfam" id="PF05697">
    <property type="entry name" value="Trigger_N"/>
    <property type="match status" value="1"/>
</dbReference>
<keyword evidence="9" id="KW-0131">Cell cycle</keyword>
<dbReference type="PANTHER" id="PTHR30560">
    <property type="entry name" value="TRIGGER FACTOR CHAPERONE AND PEPTIDYL-PROLYL CIS/TRANS ISOMERASE"/>
    <property type="match status" value="1"/>
</dbReference>
<dbReference type="HAMAP" id="MF_00303">
    <property type="entry name" value="Trigger_factor_Tig"/>
    <property type="match status" value="1"/>
</dbReference>
<comment type="domain">
    <text evidence="9">Consists of 3 domains; the N-terminus binds the ribosome, the middle domain has PPIase activity, while the C-terminus has intrinsic chaperone activity on its own.</text>
</comment>
<dbReference type="Pfam" id="PF00254">
    <property type="entry name" value="FKBP_C"/>
    <property type="match status" value="1"/>
</dbReference>
<dbReference type="SUPFAM" id="SSF109998">
    <property type="entry name" value="Triger factor/SurA peptide-binding domain-like"/>
    <property type="match status" value="1"/>
</dbReference>
<keyword evidence="6 9" id="KW-0143">Chaperone</keyword>
<evidence type="ECO:0000256" key="7">
    <source>
        <dbReference type="ARBA" id="ARBA00023235"/>
    </source>
</evidence>
<evidence type="ECO:0000313" key="14">
    <source>
        <dbReference type="Proteomes" id="UP001597375"/>
    </source>
</evidence>
<evidence type="ECO:0000256" key="1">
    <source>
        <dbReference type="ARBA" id="ARBA00000971"/>
    </source>
</evidence>
<dbReference type="Pfam" id="PF05698">
    <property type="entry name" value="Trigger_C"/>
    <property type="match status" value="1"/>
</dbReference>
<feature type="domain" description="PPIase FKBP-type" evidence="10">
    <location>
        <begin position="158"/>
        <end position="241"/>
    </location>
</feature>
<dbReference type="Proteomes" id="UP001597375">
    <property type="component" value="Unassembled WGS sequence"/>
</dbReference>
<dbReference type="SUPFAM" id="SSF102735">
    <property type="entry name" value="Trigger factor ribosome-binding domain"/>
    <property type="match status" value="1"/>
</dbReference>
<dbReference type="InterPro" id="IPR037041">
    <property type="entry name" value="Trigger_fac_C_sf"/>
</dbReference>
<comment type="similarity">
    <text evidence="2 9">Belongs to the FKBP-type PPIase family. Tig subfamily.</text>
</comment>
<comment type="catalytic activity">
    <reaction evidence="1 9">
        <text>[protein]-peptidylproline (omega=180) = [protein]-peptidylproline (omega=0)</text>
        <dbReference type="Rhea" id="RHEA:16237"/>
        <dbReference type="Rhea" id="RHEA-COMP:10747"/>
        <dbReference type="Rhea" id="RHEA-COMP:10748"/>
        <dbReference type="ChEBI" id="CHEBI:83833"/>
        <dbReference type="ChEBI" id="CHEBI:83834"/>
        <dbReference type="EC" id="5.2.1.8"/>
    </reaction>
</comment>
<evidence type="ECO:0000259" key="12">
    <source>
        <dbReference type="Pfam" id="PF05698"/>
    </source>
</evidence>
<evidence type="ECO:0000256" key="9">
    <source>
        <dbReference type="HAMAP-Rule" id="MF_00303"/>
    </source>
</evidence>
<evidence type="ECO:0000256" key="4">
    <source>
        <dbReference type="ARBA" id="ARBA00016902"/>
    </source>
</evidence>
<gene>
    <name evidence="9 13" type="primary">tig</name>
    <name evidence="13" type="ORF">ACFSSA_14050</name>
</gene>
<dbReference type="EC" id="5.2.1.8" evidence="3 9"/>
<name>A0ABW5DEI7_9BACT</name>
<dbReference type="EMBL" id="JBHUIT010000031">
    <property type="protein sequence ID" value="MFD2257800.1"/>
    <property type="molecule type" value="Genomic_DNA"/>
</dbReference>
<feature type="domain" description="Trigger factor ribosome-binding bacterial" evidence="11">
    <location>
        <begin position="1"/>
        <end position="144"/>
    </location>
</feature>
<dbReference type="InterPro" id="IPR036611">
    <property type="entry name" value="Trigger_fac_ribosome-bd_sf"/>
</dbReference>
<evidence type="ECO:0000256" key="5">
    <source>
        <dbReference type="ARBA" id="ARBA00023110"/>
    </source>
</evidence>
<proteinExistence type="inferred from homology"/>
<dbReference type="NCBIfam" id="TIGR00115">
    <property type="entry name" value="tig"/>
    <property type="match status" value="1"/>
</dbReference>
<dbReference type="GO" id="GO:0003755">
    <property type="term" value="F:peptidyl-prolyl cis-trans isomerase activity"/>
    <property type="evidence" value="ECO:0007669"/>
    <property type="project" value="UniProtKB-EC"/>
</dbReference>
<evidence type="ECO:0000313" key="13">
    <source>
        <dbReference type="EMBL" id="MFD2257800.1"/>
    </source>
</evidence>
<keyword evidence="9" id="KW-0132">Cell division</keyword>
<dbReference type="InterPro" id="IPR046357">
    <property type="entry name" value="PPIase_dom_sf"/>
</dbReference>
<dbReference type="InterPro" id="IPR001179">
    <property type="entry name" value="PPIase_FKBP_dom"/>
</dbReference>
<reference evidence="14" key="1">
    <citation type="journal article" date="2019" name="Int. J. Syst. Evol. Microbiol.">
        <title>The Global Catalogue of Microorganisms (GCM) 10K type strain sequencing project: providing services to taxonomists for standard genome sequencing and annotation.</title>
        <authorList>
            <consortium name="The Broad Institute Genomics Platform"/>
            <consortium name="The Broad Institute Genome Sequencing Center for Infectious Disease"/>
            <person name="Wu L."/>
            <person name="Ma J."/>
        </authorList>
    </citation>
    <scope>NUCLEOTIDE SEQUENCE [LARGE SCALE GENOMIC DNA]</scope>
    <source>
        <strain evidence="14">CGMCC 4.7106</strain>
    </source>
</reference>
<evidence type="ECO:0000259" key="10">
    <source>
        <dbReference type="Pfam" id="PF00254"/>
    </source>
</evidence>
<dbReference type="PANTHER" id="PTHR30560:SF3">
    <property type="entry name" value="TRIGGER FACTOR-LIKE PROTEIN TIG, CHLOROPLASTIC"/>
    <property type="match status" value="1"/>
</dbReference>
<dbReference type="Gene3D" id="3.30.70.1050">
    <property type="entry name" value="Trigger factor ribosome-binding domain"/>
    <property type="match status" value="1"/>
</dbReference>
<dbReference type="Gene3D" id="1.10.3120.10">
    <property type="entry name" value="Trigger factor, C-terminal domain"/>
    <property type="match status" value="1"/>
</dbReference>
<dbReference type="RefSeq" id="WP_386821161.1">
    <property type="nucleotide sequence ID" value="NZ_JBHUIT010000031.1"/>
</dbReference>
<dbReference type="SUPFAM" id="SSF54534">
    <property type="entry name" value="FKBP-like"/>
    <property type="match status" value="1"/>
</dbReference>
<evidence type="ECO:0000256" key="8">
    <source>
        <dbReference type="ARBA" id="ARBA00029986"/>
    </source>
</evidence>
<accession>A0ABW5DEI7</accession>
<sequence length="446" mass="49933">MNIVVDKQPKCIATLNVEVPSADVAAKREAITSSYASQAKISGFRPGKAPKNVIQKRFGKQISEELRDALFGEACDQALEQEKLKVLDFGFPDKLDEREDGSIAFETKLILAPEFELPEYKGIEVKAPSTDITDEELGEQLENLRERLAEFEDVADRPLQNDDIAVVDFTTTLDGTPLDEAIGEKGKYLAKRENHWLPIKEGSFLPGYAEQLVGLKEGDKKDVAITLDDEFPFEDLRGKEIVLHTSVEGIKTAKLPELDDAFAEKLVPGKTLEDIKDMIRDNMSQEKTKQINELKVNQIVEHLNKVVTFELPEEIVQRETQNQANALVREGTKAGASNEEMAGNQEEIFNVATERALTNLRTNFLLQEIANTEKISVSDTDLLGHISKIAESRKQPIKKVIKDLQKNNQIQSIRNSMLIGQTIDFLLEQAKVTEVSQEEFEATPAE</sequence>
<dbReference type="InterPro" id="IPR027304">
    <property type="entry name" value="Trigger_fact/SurA_dom_sf"/>
</dbReference>
<protein>
    <recommendedName>
        <fullName evidence="4 9">Trigger factor</fullName>
        <shortName evidence="9">TF</shortName>
        <ecNumber evidence="3 9">5.2.1.8</ecNumber>
    </recommendedName>
    <alternativeName>
        <fullName evidence="8 9">PPIase</fullName>
    </alternativeName>
</protein>
<comment type="subcellular location">
    <subcellularLocation>
        <location evidence="9">Cytoplasm</location>
    </subcellularLocation>
    <text evidence="9">About half TF is bound to the ribosome near the polypeptide exit tunnel while the other half is free in the cytoplasm.</text>
</comment>